<proteinExistence type="predicted"/>
<gene>
    <name evidence="2" type="ORF">GTP77_11815</name>
</gene>
<dbReference type="RefSeq" id="WP_161072363.1">
    <property type="nucleotide sequence ID" value="NZ_CP086370.1"/>
</dbReference>
<accession>A0A7X4KLB4</accession>
<feature type="transmembrane region" description="Helical" evidence="1">
    <location>
        <begin position="12"/>
        <end position="29"/>
    </location>
</feature>
<keyword evidence="1" id="KW-0812">Transmembrane</keyword>
<name>A0A7X4KLB4_9BURK</name>
<keyword evidence="1" id="KW-1133">Transmembrane helix</keyword>
<sequence>MKKNQAGYTSMEYAIVCAVLGFALFVPIQDNPASPGKARTTFEIVSDGFQLAYKNISYAISLPF</sequence>
<dbReference type="AlphaFoldDB" id="A0A7X4KLB4"/>
<organism evidence="2 3">
    <name type="scientific">Pseudoduganella aquatica</name>
    <dbReference type="NCBI Taxonomy" id="2660641"/>
    <lineage>
        <taxon>Bacteria</taxon>
        <taxon>Pseudomonadati</taxon>
        <taxon>Pseudomonadota</taxon>
        <taxon>Betaproteobacteria</taxon>
        <taxon>Burkholderiales</taxon>
        <taxon>Oxalobacteraceae</taxon>
        <taxon>Telluria group</taxon>
        <taxon>Pseudoduganella</taxon>
    </lineage>
</organism>
<keyword evidence="3" id="KW-1185">Reference proteome</keyword>
<protein>
    <submittedName>
        <fullName evidence="2">Uncharacterized protein</fullName>
    </submittedName>
</protein>
<reference evidence="2 3" key="1">
    <citation type="submission" date="2019-12" db="EMBL/GenBank/DDBJ databases">
        <title>Novel species isolated from a subtropical stream in China.</title>
        <authorList>
            <person name="Lu H."/>
        </authorList>
    </citation>
    <scope>NUCLEOTIDE SEQUENCE [LARGE SCALE GENOMIC DNA]</scope>
    <source>
        <strain evidence="2 3">FT127W</strain>
    </source>
</reference>
<evidence type="ECO:0000256" key="1">
    <source>
        <dbReference type="SAM" id="Phobius"/>
    </source>
</evidence>
<dbReference type="EMBL" id="WWCU01000011">
    <property type="protein sequence ID" value="MYN08019.1"/>
    <property type="molecule type" value="Genomic_DNA"/>
</dbReference>
<comment type="caution">
    <text evidence="2">The sequence shown here is derived from an EMBL/GenBank/DDBJ whole genome shotgun (WGS) entry which is preliminary data.</text>
</comment>
<dbReference type="Proteomes" id="UP000450676">
    <property type="component" value="Unassembled WGS sequence"/>
</dbReference>
<keyword evidence="1" id="KW-0472">Membrane</keyword>
<evidence type="ECO:0000313" key="3">
    <source>
        <dbReference type="Proteomes" id="UP000450676"/>
    </source>
</evidence>
<evidence type="ECO:0000313" key="2">
    <source>
        <dbReference type="EMBL" id="MYN08019.1"/>
    </source>
</evidence>